<evidence type="ECO:0000313" key="2">
    <source>
        <dbReference type="Proteomes" id="UP000199032"/>
    </source>
</evidence>
<keyword evidence="2" id="KW-1185">Reference proteome</keyword>
<evidence type="ECO:0000313" key="1">
    <source>
        <dbReference type="EMBL" id="CUS38787.1"/>
    </source>
</evidence>
<name>A0A0S4LMI9_9BACT</name>
<accession>A0A0S4LMI9</accession>
<dbReference type="Proteomes" id="UP000199032">
    <property type="component" value="Unassembled WGS sequence"/>
</dbReference>
<sequence length="400" mass="45753">MAIAALLITMVGLVVGVIFRELRKKHVHLWIGSYCTQRLAGWRARREAERQPLIHVLFCMVDHFEPISAGSTPEVERDRMKDWLVRYPALARRHRDSNGRPVQHSWFYPGEAYHQEYLDNLTDLCRQGFGEIELHLHHGHDNEETLARKITHAVELFGQHGALRTQWGQGRPVYGFIHGNMALDNSRHDPQYCGVNGELTVLRDTGCYADFSLPTAPCDSQSSMVNTIFYATDDPHKAKSFDCGEEVVVNGESSGDLMIVPGPLTFNWASRKWGLIPRIENGEIQGSNPPTRGRVRLWVETHIHVKGRPEWVFVKVSCHGAEDRSRDALLGEAADVMYEELECRYREGRYRLHYVTSREMYNIIKSAEAGKTGDPRQYYDFEIAPYRTHRLAVPKEVSGL</sequence>
<dbReference type="AlphaFoldDB" id="A0A0S4LMI9"/>
<proteinExistence type="predicted"/>
<dbReference type="EMBL" id="CZQA01000012">
    <property type="protein sequence ID" value="CUS38787.1"/>
    <property type="molecule type" value="Genomic_DNA"/>
</dbReference>
<dbReference type="STRING" id="1742972.COMA1_60074"/>
<reference evidence="1 2" key="1">
    <citation type="submission" date="2015-10" db="EMBL/GenBank/DDBJ databases">
        <authorList>
            <person name="Gilbert D.G."/>
        </authorList>
    </citation>
    <scope>NUCLEOTIDE SEQUENCE [LARGE SCALE GENOMIC DNA]</scope>
    <source>
        <strain evidence="1">COMA1</strain>
    </source>
</reference>
<gene>
    <name evidence="1" type="ORF">COMA1_60074</name>
</gene>
<organism evidence="1 2">
    <name type="scientific">Candidatus Nitrospira nitrosa</name>
    <dbReference type="NCBI Taxonomy" id="1742972"/>
    <lineage>
        <taxon>Bacteria</taxon>
        <taxon>Pseudomonadati</taxon>
        <taxon>Nitrospirota</taxon>
        <taxon>Nitrospiria</taxon>
        <taxon>Nitrospirales</taxon>
        <taxon>Nitrospiraceae</taxon>
        <taxon>Nitrospira</taxon>
    </lineage>
</organism>
<dbReference type="RefSeq" id="WP_218055423.1">
    <property type="nucleotide sequence ID" value="NZ_CZQA01000012.1"/>
</dbReference>
<protein>
    <submittedName>
        <fullName evidence="1">Uncharacterized protein</fullName>
    </submittedName>
</protein>